<sequence>MGECSNENLEVGGDTELIQERAENNSAFVLLNEVNVPEEMVPNMGVDIRNSVEELQNDENPLVCAQLNESPVEQERGVPREVAETPLVTPA</sequence>
<feature type="compositionally biased region" description="Basic and acidic residues" evidence="1">
    <location>
        <begin position="73"/>
        <end position="83"/>
    </location>
</feature>
<dbReference type="Proteomes" id="UP001642360">
    <property type="component" value="Unassembled WGS sequence"/>
</dbReference>
<proteinExistence type="predicted"/>
<comment type="caution">
    <text evidence="2">The sequence shown here is derived from an EMBL/GenBank/DDBJ whole genome shotgun (WGS) entry which is preliminary data.</text>
</comment>
<keyword evidence="3" id="KW-1185">Reference proteome</keyword>
<dbReference type="EMBL" id="CAUOFW020001527">
    <property type="protein sequence ID" value="CAK9146011.1"/>
    <property type="molecule type" value="Genomic_DNA"/>
</dbReference>
<feature type="non-terminal residue" evidence="2">
    <location>
        <position position="91"/>
    </location>
</feature>
<evidence type="ECO:0000313" key="3">
    <source>
        <dbReference type="Proteomes" id="UP001642360"/>
    </source>
</evidence>
<evidence type="ECO:0000256" key="1">
    <source>
        <dbReference type="SAM" id="MobiDB-lite"/>
    </source>
</evidence>
<evidence type="ECO:0000313" key="2">
    <source>
        <dbReference type="EMBL" id="CAK9146011.1"/>
    </source>
</evidence>
<protein>
    <submittedName>
        <fullName evidence="2">Uncharacterized protein</fullName>
    </submittedName>
</protein>
<dbReference type="AlphaFoldDB" id="A0ABC8RLZ5"/>
<gene>
    <name evidence="2" type="ORF">ILEXP_LOCUS13841</name>
</gene>
<reference evidence="2 3" key="1">
    <citation type="submission" date="2024-02" db="EMBL/GenBank/DDBJ databases">
        <authorList>
            <person name="Vignale AGUSTIN F."/>
            <person name="Sosa J E."/>
            <person name="Modenutti C."/>
        </authorList>
    </citation>
    <scope>NUCLEOTIDE SEQUENCE [LARGE SCALE GENOMIC DNA]</scope>
</reference>
<name>A0ABC8RLZ5_9AQUA</name>
<organism evidence="2 3">
    <name type="scientific">Ilex paraguariensis</name>
    <name type="common">yerba mate</name>
    <dbReference type="NCBI Taxonomy" id="185542"/>
    <lineage>
        <taxon>Eukaryota</taxon>
        <taxon>Viridiplantae</taxon>
        <taxon>Streptophyta</taxon>
        <taxon>Embryophyta</taxon>
        <taxon>Tracheophyta</taxon>
        <taxon>Spermatophyta</taxon>
        <taxon>Magnoliopsida</taxon>
        <taxon>eudicotyledons</taxon>
        <taxon>Gunneridae</taxon>
        <taxon>Pentapetalae</taxon>
        <taxon>asterids</taxon>
        <taxon>campanulids</taxon>
        <taxon>Aquifoliales</taxon>
        <taxon>Aquifoliaceae</taxon>
        <taxon>Ilex</taxon>
    </lineage>
</organism>
<feature type="region of interest" description="Disordered" evidence="1">
    <location>
        <begin position="70"/>
        <end position="91"/>
    </location>
</feature>
<accession>A0ABC8RLZ5</accession>